<evidence type="ECO:0000256" key="19">
    <source>
        <dbReference type="SAM" id="MobiDB-lite"/>
    </source>
</evidence>
<keyword evidence="5" id="KW-0433">Leucine-rich repeat</keyword>
<dbReference type="EMBL" id="RXIC02000022">
    <property type="protein sequence ID" value="KAB1216420.1"/>
    <property type="molecule type" value="Genomic_DNA"/>
</dbReference>
<dbReference type="Pfam" id="PF00069">
    <property type="entry name" value="Pkinase"/>
    <property type="match status" value="1"/>
</dbReference>
<feature type="compositionally biased region" description="Polar residues" evidence="19">
    <location>
        <begin position="761"/>
        <end position="777"/>
    </location>
</feature>
<dbReference type="FunFam" id="3.80.10.10:FF:000383">
    <property type="entry name" value="Leucine-rich repeat receptor protein kinase EMS1"/>
    <property type="match status" value="1"/>
</dbReference>
<evidence type="ECO:0000256" key="3">
    <source>
        <dbReference type="ARBA" id="ARBA00022527"/>
    </source>
</evidence>
<dbReference type="GO" id="GO:0016020">
    <property type="term" value="C:membrane"/>
    <property type="evidence" value="ECO:0007669"/>
    <property type="project" value="UniProtKB-SubCell"/>
</dbReference>
<dbReference type="PANTHER" id="PTHR48006:SF60">
    <property type="entry name" value="PROTEIN KINASE DOMAIN-CONTAINING PROTEIN"/>
    <property type="match status" value="1"/>
</dbReference>
<protein>
    <recommendedName>
        <fullName evidence="2">non-specific serine/threonine protein kinase</fullName>
        <ecNumber evidence="2">2.7.11.1</ecNumber>
    </recommendedName>
</protein>
<evidence type="ECO:0000256" key="9">
    <source>
        <dbReference type="ARBA" id="ARBA00022737"/>
    </source>
</evidence>
<keyword evidence="14 20" id="KW-0472">Membrane</keyword>
<feature type="compositionally biased region" description="Basic and acidic residues" evidence="19">
    <location>
        <begin position="794"/>
        <end position="803"/>
    </location>
</feature>
<comment type="catalytic activity">
    <reaction evidence="17">
        <text>L-threonyl-[protein] + ATP = O-phospho-L-threonyl-[protein] + ADP + H(+)</text>
        <dbReference type="Rhea" id="RHEA:46608"/>
        <dbReference type="Rhea" id="RHEA-COMP:11060"/>
        <dbReference type="Rhea" id="RHEA-COMP:11605"/>
        <dbReference type="ChEBI" id="CHEBI:15378"/>
        <dbReference type="ChEBI" id="CHEBI:30013"/>
        <dbReference type="ChEBI" id="CHEBI:30616"/>
        <dbReference type="ChEBI" id="CHEBI:61977"/>
        <dbReference type="ChEBI" id="CHEBI:456216"/>
        <dbReference type="EC" id="2.7.11.1"/>
    </reaction>
</comment>
<dbReference type="Pfam" id="PF11721">
    <property type="entry name" value="Malectin"/>
    <property type="match status" value="1"/>
</dbReference>
<keyword evidence="12" id="KW-0067">ATP-binding</keyword>
<evidence type="ECO:0000256" key="5">
    <source>
        <dbReference type="ARBA" id="ARBA00022614"/>
    </source>
</evidence>
<comment type="caution">
    <text evidence="22">The sequence shown here is derived from an EMBL/GenBank/DDBJ whole genome shotgun (WGS) entry which is preliminary data.</text>
</comment>
<keyword evidence="3" id="KW-0723">Serine/threonine-protein kinase</keyword>
<keyword evidence="16" id="KW-0325">Glycoprotein</keyword>
<dbReference type="FunFam" id="3.80.10.10:FF:000433">
    <property type="entry name" value="Putative LRR receptor-like serine/threonine-protein kinase isoform A"/>
    <property type="match status" value="1"/>
</dbReference>
<comment type="subcellular location">
    <subcellularLocation>
        <location evidence="1">Membrane</location>
        <topology evidence="1">Single-pass type I membrane protein</topology>
    </subcellularLocation>
</comment>
<gene>
    <name evidence="22" type="ORF">CJ030_MR4G029198</name>
</gene>
<keyword evidence="9" id="KW-0677">Repeat</keyword>
<dbReference type="SUPFAM" id="SSF56112">
    <property type="entry name" value="Protein kinase-like (PK-like)"/>
    <property type="match status" value="1"/>
</dbReference>
<evidence type="ECO:0000256" key="8">
    <source>
        <dbReference type="ARBA" id="ARBA00022729"/>
    </source>
</evidence>
<evidence type="ECO:0000256" key="1">
    <source>
        <dbReference type="ARBA" id="ARBA00004479"/>
    </source>
</evidence>
<dbReference type="InterPro" id="IPR000719">
    <property type="entry name" value="Prot_kinase_dom"/>
</dbReference>
<dbReference type="GO" id="GO:0005524">
    <property type="term" value="F:ATP binding"/>
    <property type="evidence" value="ECO:0007669"/>
    <property type="project" value="UniProtKB-KW"/>
</dbReference>
<evidence type="ECO:0000256" key="6">
    <source>
        <dbReference type="ARBA" id="ARBA00022679"/>
    </source>
</evidence>
<dbReference type="InterPro" id="IPR051824">
    <property type="entry name" value="LRR_Rcpt-Like_S/T_Kinase"/>
</dbReference>
<comment type="catalytic activity">
    <reaction evidence="18">
        <text>L-seryl-[protein] + ATP = O-phospho-L-seryl-[protein] + ADP + H(+)</text>
        <dbReference type="Rhea" id="RHEA:17989"/>
        <dbReference type="Rhea" id="RHEA-COMP:9863"/>
        <dbReference type="Rhea" id="RHEA-COMP:11604"/>
        <dbReference type="ChEBI" id="CHEBI:15378"/>
        <dbReference type="ChEBI" id="CHEBI:29999"/>
        <dbReference type="ChEBI" id="CHEBI:30616"/>
        <dbReference type="ChEBI" id="CHEBI:83421"/>
        <dbReference type="ChEBI" id="CHEBI:456216"/>
        <dbReference type="EC" id="2.7.11.1"/>
    </reaction>
</comment>
<keyword evidence="11" id="KW-0418">Kinase</keyword>
<evidence type="ECO:0000256" key="15">
    <source>
        <dbReference type="ARBA" id="ARBA00023170"/>
    </source>
</evidence>
<dbReference type="Gene3D" id="1.10.510.10">
    <property type="entry name" value="Transferase(Phosphotransferase) domain 1"/>
    <property type="match status" value="1"/>
</dbReference>
<evidence type="ECO:0000256" key="11">
    <source>
        <dbReference type="ARBA" id="ARBA00022777"/>
    </source>
</evidence>
<dbReference type="Proteomes" id="UP000516437">
    <property type="component" value="Chromosome 4"/>
</dbReference>
<evidence type="ECO:0000256" key="18">
    <source>
        <dbReference type="ARBA" id="ARBA00048679"/>
    </source>
</evidence>
<evidence type="ECO:0000256" key="14">
    <source>
        <dbReference type="ARBA" id="ARBA00023136"/>
    </source>
</evidence>
<dbReference type="PROSITE" id="PS50011">
    <property type="entry name" value="PROTEIN_KINASE_DOM"/>
    <property type="match status" value="1"/>
</dbReference>
<keyword evidence="13 20" id="KW-1133">Transmembrane helix</keyword>
<keyword evidence="6" id="KW-0808">Transferase</keyword>
<dbReference type="EC" id="2.7.11.1" evidence="2"/>
<keyword evidence="8" id="KW-0732">Signal</keyword>
<evidence type="ECO:0000256" key="4">
    <source>
        <dbReference type="ARBA" id="ARBA00022553"/>
    </source>
</evidence>
<evidence type="ECO:0000256" key="17">
    <source>
        <dbReference type="ARBA" id="ARBA00047899"/>
    </source>
</evidence>
<dbReference type="InterPro" id="IPR011009">
    <property type="entry name" value="Kinase-like_dom_sf"/>
</dbReference>
<dbReference type="GO" id="GO:0004674">
    <property type="term" value="F:protein serine/threonine kinase activity"/>
    <property type="evidence" value="ECO:0007669"/>
    <property type="project" value="UniProtKB-KW"/>
</dbReference>
<dbReference type="AlphaFoldDB" id="A0A6A1W0V2"/>
<keyword evidence="7 20" id="KW-0812">Transmembrane</keyword>
<evidence type="ECO:0000313" key="22">
    <source>
        <dbReference type="EMBL" id="KAB1216420.1"/>
    </source>
</evidence>
<organism evidence="22 23">
    <name type="scientific">Morella rubra</name>
    <name type="common">Chinese bayberry</name>
    <dbReference type="NCBI Taxonomy" id="262757"/>
    <lineage>
        <taxon>Eukaryota</taxon>
        <taxon>Viridiplantae</taxon>
        <taxon>Streptophyta</taxon>
        <taxon>Embryophyta</taxon>
        <taxon>Tracheophyta</taxon>
        <taxon>Spermatophyta</taxon>
        <taxon>Magnoliopsida</taxon>
        <taxon>eudicotyledons</taxon>
        <taxon>Gunneridae</taxon>
        <taxon>Pentapetalae</taxon>
        <taxon>rosids</taxon>
        <taxon>fabids</taxon>
        <taxon>Fagales</taxon>
        <taxon>Myricaceae</taxon>
        <taxon>Morella</taxon>
    </lineage>
</organism>
<evidence type="ECO:0000313" key="23">
    <source>
        <dbReference type="Proteomes" id="UP000516437"/>
    </source>
</evidence>
<evidence type="ECO:0000259" key="21">
    <source>
        <dbReference type="PROSITE" id="PS50011"/>
    </source>
</evidence>
<feature type="domain" description="Protein kinase" evidence="21">
    <location>
        <begin position="442"/>
        <end position="741"/>
    </location>
</feature>
<dbReference type="FunFam" id="1.10.510.10:FF:000044">
    <property type="entry name" value="Putative LRR receptor-like serine/threonine-protein kinase"/>
    <property type="match status" value="1"/>
</dbReference>
<evidence type="ECO:0000256" key="13">
    <source>
        <dbReference type="ARBA" id="ARBA00022989"/>
    </source>
</evidence>
<dbReference type="SMART" id="SM00220">
    <property type="entry name" value="S_TKc"/>
    <property type="match status" value="1"/>
</dbReference>
<evidence type="ECO:0000256" key="12">
    <source>
        <dbReference type="ARBA" id="ARBA00022840"/>
    </source>
</evidence>
<keyword evidence="23" id="KW-1185">Reference proteome</keyword>
<dbReference type="OrthoDB" id="4062651at2759"/>
<dbReference type="InterPro" id="IPR008271">
    <property type="entry name" value="Ser/Thr_kinase_AS"/>
</dbReference>
<evidence type="ECO:0000256" key="7">
    <source>
        <dbReference type="ARBA" id="ARBA00022692"/>
    </source>
</evidence>
<reference evidence="22 23" key="1">
    <citation type="journal article" date="2019" name="Plant Biotechnol. J.">
        <title>The red bayberry genome and genetic basis of sex determination.</title>
        <authorList>
            <person name="Jia H.M."/>
            <person name="Jia H.J."/>
            <person name="Cai Q.L."/>
            <person name="Wang Y."/>
            <person name="Zhao H.B."/>
            <person name="Yang W.F."/>
            <person name="Wang G.Y."/>
            <person name="Li Y.H."/>
            <person name="Zhan D.L."/>
            <person name="Shen Y.T."/>
            <person name="Niu Q.F."/>
            <person name="Chang L."/>
            <person name="Qiu J."/>
            <person name="Zhao L."/>
            <person name="Xie H.B."/>
            <person name="Fu W.Y."/>
            <person name="Jin J."/>
            <person name="Li X.W."/>
            <person name="Jiao Y."/>
            <person name="Zhou C.C."/>
            <person name="Tu T."/>
            <person name="Chai C.Y."/>
            <person name="Gao J.L."/>
            <person name="Fan L.J."/>
            <person name="van de Weg E."/>
            <person name="Wang J.Y."/>
            <person name="Gao Z.S."/>
        </authorList>
    </citation>
    <scope>NUCLEOTIDE SEQUENCE [LARGE SCALE GENOMIC DNA]</scope>
    <source>
        <tissue evidence="22">Leaves</tissue>
    </source>
</reference>
<accession>A0A6A1W0V2</accession>
<dbReference type="InterPro" id="IPR001611">
    <property type="entry name" value="Leu-rich_rpt"/>
</dbReference>
<dbReference type="PROSITE" id="PS00108">
    <property type="entry name" value="PROTEIN_KINASE_ST"/>
    <property type="match status" value="1"/>
</dbReference>
<dbReference type="Pfam" id="PF00560">
    <property type="entry name" value="LRR_1"/>
    <property type="match status" value="3"/>
</dbReference>
<dbReference type="Gene3D" id="3.80.10.10">
    <property type="entry name" value="Ribonuclease Inhibitor"/>
    <property type="match status" value="2"/>
</dbReference>
<keyword evidence="15" id="KW-0675">Receptor</keyword>
<proteinExistence type="predicted"/>
<feature type="region of interest" description="Disordered" evidence="19">
    <location>
        <begin position="761"/>
        <end position="807"/>
    </location>
</feature>
<evidence type="ECO:0000256" key="2">
    <source>
        <dbReference type="ARBA" id="ARBA00012513"/>
    </source>
</evidence>
<dbReference type="PANTHER" id="PTHR48006">
    <property type="entry name" value="LEUCINE-RICH REPEAT-CONTAINING PROTEIN DDB_G0281931-RELATED"/>
    <property type="match status" value="1"/>
</dbReference>
<evidence type="ECO:0000256" key="10">
    <source>
        <dbReference type="ARBA" id="ARBA00022741"/>
    </source>
</evidence>
<dbReference type="InterPro" id="IPR021720">
    <property type="entry name" value="Malectin_dom"/>
</dbReference>
<sequence length="817" mass="90515">MIKPMWYGPYVFHRKDTNDYFVYAMPSRAAYKSQLKGLNLIGTLPAEFGNLTNLRELDLTRNYINGSIPPSFSQLPLVILSLLGNRLSGPIPKEIGDIDSLQELVLEDNQFDGPLPDNLGNLKNLTRLKRGTQAYSSSANKNKLRNKRSVLEEQEVAQTAPNYISRLPQLFSQTFSPDCPLKLYIAAGQGSKDELEKDEETVCSFDRWGDDLNCVVLWGDCLTGMLTWKNWSLLSANNFTGTIPETFGNLKNLEDFRIDGSRITGKIPDFIGNWTKLERLDMQGTSMEGPIPSTISLLTNLTDLALRNCLITGHIPDYLTGLKNLKRLDLSFNRLSGPIPEQEMDLDFMFLTNNSLSEKVPDWVLNSKKNLDISYNNFSGSPAVSCEVQSVACPVKEGRKKFNINFSYINANSVFHISDIFIPLAFTSPRSIIMQEFGCQSFGSGGQLEAGGVGKGICKEFDNVLVNGSTLEIHLYWAGKGTTAIPDRGVYGPLISAISVTPNFRVGLSAGAIAGIVLASCVLLVLILVVLRVKGFLGGKDLEDKGSEEQKLHLDWATRKKICLGIAKGLTYLHEESRLKIVHRDIKATNVLLDKDLNAKISDFGLAKLDEEENTHISTRIAGTIGYMAPEYAMRGYLTDKADVYSFGVVALEIVSGKSNTNYRPKEEFVYLLDWAYVLQEQGNLLELVDPSLGSSYSSEEAMRMLNVALLCTNPSPTLRPAMSSVVGMLEGKIPVQAPIIKRSETKPDARFKAFEILSQDSQTHSSPFSQDSQMQRGASMDGPWIDSSISMQSKDETRDHSSSSKLLQDLYDVNLE</sequence>
<name>A0A6A1W0V2_9ROSI</name>
<keyword evidence="4" id="KW-0597">Phosphoprotein</keyword>
<dbReference type="InterPro" id="IPR032675">
    <property type="entry name" value="LRR_dom_sf"/>
</dbReference>
<dbReference type="SUPFAM" id="SSF52058">
    <property type="entry name" value="L domain-like"/>
    <property type="match status" value="1"/>
</dbReference>
<evidence type="ECO:0000256" key="16">
    <source>
        <dbReference type="ARBA" id="ARBA00023180"/>
    </source>
</evidence>
<keyword evidence="10" id="KW-0547">Nucleotide-binding</keyword>
<feature type="transmembrane region" description="Helical" evidence="20">
    <location>
        <begin position="506"/>
        <end position="531"/>
    </location>
</feature>
<evidence type="ECO:0000256" key="20">
    <source>
        <dbReference type="SAM" id="Phobius"/>
    </source>
</evidence>